<evidence type="ECO:0000313" key="1">
    <source>
        <dbReference type="EMBL" id="GIY06461.1"/>
    </source>
</evidence>
<protein>
    <submittedName>
        <fullName evidence="1">Uncharacterized protein</fullName>
    </submittedName>
</protein>
<gene>
    <name evidence="1" type="ORF">CEXT_712661</name>
</gene>
<keyword evidence="2" id="KW-1185">Reference proteome</keyword>
<evidence type="ECO:0000313" key="2">
    <source>
        <dbReference type="Proteomes" id="UP001054945"/>
    </source>
</evidence>
<reference evidence="1 2" key="1">
    <citation type="submission" date="2021-06" db="EMBL/GenBank/DDBJ databases">
        <title>Caerostris extrusa draft genome.</title>
        <authorList>
            <person name="Kono N."/>
            <person name="Arakawa K."/>
        </authorList>
    </citation>
    <scope>NUCLEOTIDE SEQUENCE [LARGE SCALE GENOMIC DNA]</scope>
</reference>
<dbReference type="EMBL" id="BPLR01005962">
    <property type="protein sequence ID" value="GIY06461.1"/>
    <property type="molecule type" value="Genomic_DNA"/>
</dbReference>
<dbReference type="AlphaFoldDB" id="A0AAV4QED9"/>
<sequence>MRNGHCCSNCQIDHQYIRSFDLLHSTVDVSPFIKENEILFFAMNSAKLEHFQDQLVNTHHRRGINQEIENESIRIGGNLIDFSWKTSAVPSGWIAREVQPPVLVITVGISEVMAGLSVMEYMK</sequence>
<accession>A0AAV4QED9</accession>
<proteinExistence type="predicted"/>
<comment type="caution">
    <text evidence="1">The sequence shown here is derived from an EMBL/GenBank/DDBJ whole genome shotgun (WGS) entry which is preliminary data.</text>
</comment>
<dbReference type="Proteomes" id="UP001054945">
    <property type="component" value="Unassembled WGS sequence"/>
</dbReference>
<organism evidence="1 2">
    <name type="scientific">Caerostris extrusa</name>
    <name type="common">Bark spider</name>
    <name type="synonym">Caerostris bankana</name>
    <dbReference type="NCBI Taxonomy" id="172846"/>
    <lineage>
        <taxon>Eukaryota</taxon>
        <taxon>Metazoa</taxon>
        <taxon>Ecdysozoa</taxon>
        <taxon>Arthropoda</taxon>
        <taxon>Chelicerata</taxon>
        <taxon>Arachnida</taxon>
        <taxon>Araneae</taxon>
        <taxon>Araneomorphae</taxon>
        <taxon>Entelegynae</taxon>
        <taxon>Araneoidea</taxon>
        <taxon>Araneidae</taxon>
        <taxon>Caerostris</taxon>
    </lineage>
</organism>
<name>A0AAV4QED9_CAEEX</name>